<gene>
    <name evidence="2" type="ORF">FCC1311_028462</name>
</gene>
<feature type="region of interest" description="Disordered" evidence="1">
    <location>
        <begin position="256"/>
        <end position="297"/>
    </location>
</feature>
<dbReference type="OrthoDB" id="250548at2759"/>
<feature type="region of interest" description="Disordered" evidence="1">
    <location>
        <begin position="1"/>
        <end position="27"/>
    </location>
</feature>
<accession>A0A2R5G7V6</accession>
<reference evidence="2 3" key="1">
    <citation type="submission" date="2017-12" db="EMBL/GenBank/DDBJ databases">
        <title>Sequencing, de novo assembly and annotation of complete genome of a new Thraustochytrid species, strain FCC1311.</title>
        <authorList>
            <person name="Sedici K."/>
            <person name="Godart F."/>
            <person name="Aiese Cigliano R."/>
            <person name="Sanseverino W."/>
            <person name="Barakat M."/>
            <person name="Ortet P."/>
            <person name="Marechal E."/>
            <person name="Cagnac O."/>
            <person name="Amato A."/>
        </authorList>
    </citation>
    <scope>NUCLEOTIDE SEQUENCE [LARGE SCALE GENOMIC DNA]</scope>
</reference>
<dbReference type="EMBL" id="BEYU01000022">
    <property type="protein sequence ID" value="GBG26625.1"/>
    <property type="molecule type" value="Genomic_DNA"/>
</dbReference>
<sequence length="297" mass="32959">MSSAKGDRGRHRGQKHQNTFAYKHNKGSKKTAQILSIQHHGLCDRCDEKIEWRKKFRKYKPIKMPRKCQRCNKEHVVSRAYHLICDDCAKEKHVCPMCIDPLPEGKKSSDETAMLPRATEPEIERYLATLRERQRRSILRKLDEGTIAIYRQSEGVFLIKNLNDDDDEDGSDEDDDEEDGESDASGSKAETDADSDDHVLKLEAAAKDVEAAPLLSPVPAPVPADEEAHNLLPDQTIIKAETSADVKPILKTGGEAAVADNSEDAKPLEDGKQVTFASTPVQQESASAALDEAQTTD</sequence>
<evidence type="ECO:0000313" key="3">
    <source>
        <dbReference type="Proteomes" id="UP000241890"/>
    </source>
</evidence>
<keyword evidence="3" id="KW-1185">Reference proteome</keyword>
<feature type="compositionally biased region" description="Polar residues" evidence="1">
    <location>
        <begin position="275"/>
        <end position="286"/>
    </location>
</feature>
<dbReference type="InParanoid" id="A0A2R5G7V6"/>
<dbReference type="InterPro" id="IPR019351">
    <property type="entry name" value="DUF2039"/>
</dbReference>
<name>A0A2R5G7V6_9STRA</name>
<dbReference type="PANTHER" id="PTHR22876:SF5">
    <property type="entry name" value="CHROMOSOME 9 OPEN READING FRAME 85"/>
    <property type="match status" value="1"/>
</dbReference>
<feature type="compositionally biased region" description="Acidic residues" evidence="1">
    <location>
        <begin position="164"/>
        <end position="182"/>
    </location>
</feature>
<feature type="region of interest" description="Disordered" evidence="1">
    <location>
        <begin position="160"/>
        <end position="196"/>
    </location>
</feature>
<proteinExistence type="predicted"/>
<evidence type="ECO:0000313" key="2">
    <source>
        <dbReference type="EMBL" id="GBG26625.1"/>
    </source>
</evidence>
<dbReference type="Pfam" id="PF10217">
    <property type="entry name" value="DUF2039"/>
    <property type="match status" value="1"/>
</dbReference>
<protein>
    <submittedName>
        <fullName evidence="2">Uncharacterized protein</fullName>
    </submittedName>
</protein>
<feature type="compositionally biased region" description="Basic and acidic residues" evidence="1">
    <location>
        <begin position="263"/>
        <end position="272"/>
    </location>
</feature>
<evidence type="ECO:0000256" key="1">
    <source>
        <dbReference type="SAM" id="MobiDB-lite"/>
    </source>
</evidence>
<organism evidence="2 3">
    <name type="scientific">Hondaea fermentalgiana</name>
    <dbReference type="NCBI Taxonomy" id="2315210"/>
    <lineage>
        <taxon>Eukaryota</taxon>
        <taxon>Sar</taxon>
        <taxon>Stramenopiles</taxon>
        <taxon>Bigyra</taxon>
        <taxon>Labyrinthulomycetes</taxon>
        <taxon>Thraustochytrida</taxon>
        <taxon>Thraustochytriidae</taxon>
        <taxon>Hondaea</taxon>
    </lineage>
</organism>
<dbReference type="Proteomes" id="UP000241890">
    <property type="component" value="Unassembled WGS sequence"/>
</dbReference>
<comment type="caution">
    <text evidence="2">The sequence shown here is derived from an EMBL/GenBank/DDBJ whole genome shotgun (WGS) entry which is preliminary data.</text>
</comment>
<dbReference type="PANTHER" id="PTHR22876">
    <property type="entry name" value="ZGC:101016"/>
    <property type="match status" value="1"/>
</dbReference>
<dbReference type="AlphaFoldDB" id="A0A2R5G7V6"/>